<protein>
    <submittedName>
        <fullName evidence="2">ArnT family glycosyltransferase</fullName>
        <ecNumber evidence="2">2.4.-.-</ecNumber>
    </submittedName>
</protein>
<feature type="transmembrane region" description="Helical" evidence="1">
    <location>
        <begin position="12"/>
        <end position="37"/>
    </location>
</feature>
<feature type="transmembrane region" description="Helical" evidence="1">
    <location>
        <begin position="188"/>
        <end position="204"/>
    </location>
</feature>
<gene>
    <name evidence="2" type="ORF">ACFL27_01040</name>
</gene>
<feature type="transmembrane region" description="Helical" evidence="1">
    <location>
        <begin position="415"/>
        <end position="434"/>
    </location>
</feature>
<dbReference type="Proteomes" id="UP001594351">
    <property type="component" value="Unassembled WGS sequence"/>
</dbReference>
<sequence>MRLDTQHMKKISLSTTSLLPVIILFVIINGLVCYNAIMHNPHVGYDSKGYSLYIMSLSDFTLPTKGQTHEFFSPPLPFIVPAIVYRFCFFYHDFFDMDIWQCFFWGLKFAQYQNVLFSLGVTFLLVLLCERIKPGKHALKFLSLLTLGMLPVYYKTFAFVRGEPCLLFFVMVAVWLTIKVIEEARYCFIWAVFLGLSLGCVILSRQWGAFVLGSVFLAFIGPFYYEKQNRRRIASFLSYVFVVLFVASSWFYISLYRDHGTITAFNKNRLPFAFKNQPPSFYGGLGFPDIFMNPVRPAFNNQAIPTFYSEIWGDYWCYFIQPDDWRKVFGEHIKDKREYLGRVNLISLFPTALMVFCFFYGLYDLIILPCQKNKKADILSTSYMLSYLIVIISMVGYFWFLVTTPTGTKGDTVKATYMIQIFPFLSLTTGLLLNKIKESKTIYYTLLLLLMLIYVHNFPAMLTSYTEKLIISF</sequence>
<evidence type="ECO:0000313" key="3">
    <source>
        <dbReference type="Proteomes" id="UP001594351"/>
    </source>
</evidence>
<keyword evidence="1" id="KW-0472">Membrane</keyword>
<dbReference type="GO" id="GO:0016757">
    <property type="term" value="F:glycosyltransferase activity"/>
    <property type="evidence" value="ECO:0007669"/>
    <property type="project" value="UniProtKB-KW"/>
</dbReference>
<dbReference type="EMBL" id="JBHPBY010000006">
    <property type="protein sequence ID" value="MFC1848766.1"/>
    <property type="molecule type" value="Genomic_DNA"/>
</dbReference>
<accession>A0ABV6YRM0</accession>
<keyword evidence="1" id="KW-1133">Transmembrane helix</keyword>
<feature type="transmembrane region" description="Helical" evidence="1">
    <location>
        <begin position="110"/>
        <end position="129"/>
    </location>
</feature>
<name>A0ABV6YRM0_UNCC1</name>
<comment type="caution">
    <text evidence="2">The sequence shown here is derived from an EMBL/GenBank/DDBJ whole genome shotgun (WGS) entry which is preliminary data.</text>
</comment>
<feature type="transmembrane region" description="Helical" evidence="1">
    <location>
        <begin position="345"/>
        <end position="363"/>
    </location>
</feature>
<dbReference type="EC" id="2.4.-.-" evidence="2"/>
<keyword evidence="3" id="KW-1185">Reference proteome</keyword>
<keyword evidence="2" id="KW-0808">Transferase</keyword>
<feature type="transmembrane region" description="Helical" evidence="1">
    <location>
        <begin position="166"/>
        <end position="181"/>
    </location>
</feature>
<keyword evidence="1" id="KW-0812">Transmembrane</keyword>
<feature type="transmembrane region" description="Helical" evidence="1">
    <location>
        <begin position="233"/>
        <end position="253"/>
    </location>
</feature>
<reference evidence="2 3" key="1">
    <citation type="submission" date="2024-09" db="EMBL/GenBank/DDBJ databases">
        <title>Laminarin stimulates single cell rates of sulfate reduction while oxygen inhibits transcriptomic activity in coastal marine sediment.</title>
        <authorList>
            <person name="Lindsay M."/>
            <person name="Orcutt B."/>
            <person name="Emerson D."/>
            <person name="Stepanauskas R."/>
            <person name="D'Angelo T."/>
        </authorList>
    </citation>
    <scope>NUCLEOTIDE SEQUENCE [LARGE SCALE GENOMIC DNA]</scope>
    <source>
        <strain evidence="2">SAG AM-311-K15</strain>
    </source>
</reference>
<feature type="transmembrane region" description="Helical" evidence="1">
    <location>
        <begin position="210"/>
        <end position="226"/>
    </location>
</feature>
<organism evidence="2 3">
    <name type="scientific">candidate division CSSED10-310 bacterium</name>
    <dbReference type="NCBI Taxonomy" id="2855610"/>
    <lineage>
        <taxon>Bacteria</taxon>
        <taxon>Bacteria division CSSED10-310</taxon>
    </lineage>
</organism>
<keyword evidence="2" id="KW-0328">Glycosyltransferase</keyword>
<feature type="transmembrane region" description="Helical" evidence="1">
    <location>
        <begin position="384"/>
        <end position="403"/>
    </location>
</feature>
<feature type="transmembrane region" description="Helical" evidence="1">
    <location>
        <begin position="441"/>
        <end position="459"/>
    </location>
</feature>
<proteinExistence type="predicted"/>
<evidence type="ECO:0000313" key="2">
    <source>
        <dbReference type="EMBL" id="MFC1848766.1"/>
    </source>
</evidence>
<evidence type="ECO:0000256" key="1">
    <source>
        <dbReference type="SAM" id="Phobius"/>
    </source>
</evidence>